<comment type="miscellaneous">
    <text evidence="9">This enzyme catalyzes only one turnover and therefore is not strictly catalytic. According to one definition, an enzyme is a biocatalyst that acts repeatedly and over many reaction cycles.</text>
</comment>
<proteinExistence type="inferred from homology"/>
<evidence type="ECO:0000256" key="9">
    <source>
        <dbReference type="HAMAP-Rule" id="MF_00772"/>
    </source>
</evidence>
<keyword evidence="4 9" id="KW-0489">Methyltransferase</keyword>
<dbReference type="Pfam" id="PF01035">
    <property type="entry name" value="DNA_binding_1"/>
    <property type="match status" value="1"/>
</dbReference>
<keyword evidence="6 9" id="KW-0227">DNA damage</keyword>
<keyword evidence="13" id="KW-1185">Reference proteome</keyword>
<evidence type="ECO:0000256" key="1">
    <source>
        <dbReference type="ARBA" id="ARBA00001286"/>
    </source>
</evidence>
<dbReference type="EMBL" id="AHMO02000011">
    <property type="protein sequence ID" value="EQA43182.1"/>
    <property type="molecule type" value="Genomic_DNA"/>
</dbReference>
<protein>
    <recommendedName>
        <fullName evidence="9">Methylated-DNA--protein-cysteine methyltransferase</fullName>
        <ecNumber evidence="9">2.1.1.63</ecNumber>
    </recommendedName>
    <alternativeName>
        <fullName evidence="9">6-O-methylguanine-DNA methyltransferase</fullName>
        <shortName evidence="9">MGMT</shortName>
    </alternativeName>
    <alternativeName>
        <fullName evidence="9">O-6-methylguanine-DNA-alkyltransferase</fullName>
    </alternativeName>
</protein>
<dbReference type="SUPFAM" id="SSF46767">
    <property type="entry name" value="Methylated DNA-protein cysteine methyltransferase, C-terminal domain"/>
    <property type="match status" value="1"/>
</dbReference>
<dbReference type="InterPro" id="IPR036631">
    <property type="entry name" value="MGMT_N_sf"/>
</dbReference>
<evidence type="ECO:0000313" key="13">
    <source>
        <dbReference type="Proteomes" id="UP000015454"/>
    </source>
</evidence>
<evidence type="ECO:0000259" key="11">
    <source>
        <dbReference type="Pfam" id="PF02870"/>
    </source>
</evidence>
<dbReference type="CDD" id="cd06445">
    <property type="entry name" value="ATase"/>
    <property type="match status" value="1"/>
</dbReference>
<dbReference type="OrthoDB" id="9802228at2"/>
<evidence type="ECO:0000256" key="5">
    <source>
        <dbReference type="ARBA" id="ARBA00022679"/>
    </source>
</evidence>
<dbReference type="HAMAP" id="MF_00772">
    <property type="entry name" value="OGT"/>
    <property type="match status" value="1"/>
</dbReference>
<keyword evidence="7 9" id="KW-0234">DNA repair</keyword>
<feature type="domain" description="Methylated-DNA-[protein]-cysteine S-methyltransferase DNA binding" evidence="10">
    <location>
        <begin position="78"/>
        <end position="157"/>
    </location>
</feature>
<dbReference type="GO" id="GO:0003908">
    <property type="term" value="F:methylated-DNA-[protein]-cysteine S-methyltransferase activity"/>
    <property type="evidence" value="ECO:0007669"/>
    <property type="project" value="UniProtKB-UniRule"/>
</dbReference>
<dbReference type="InterPro" id="IPR014048">
    <property type="entry name" value="MethylDNA_cys_MeTrfase_DNA-bd"/>
</dbReference>
<dbReference type="Proteomes" id="UP000015454">
    <property type="component" value="Unassembled WGS sequence"/>
</dbReference>
<comment type="catalytic activity">
    <reaction evidence="1 9">
        <text>a 4-O-methyl-thymidine in DNA + L-cysteinyl-[protein] = a thymidine in DNA + S-methyl-L-cysteinyl-[protein]</text>
        <dbReference type="Rhea" id="RHEA:53428"/>
        <dbReference type="Rhea" id="RHEA-COMP:10131"/>
        <dbReference type="Rhea" id="RHEA-COMP:10132"/>
        <dbReference type="Rhea" id="RHEA-COMP:13555"/>
        <dbReference type="Rhea" id="RHEA-COMP:13556"/>
        <dbReference type="ChEBI" id="CHEBI:29950"/>
        <dbReference type="ChEBI" id="CHEBI:82612"/>
        <dbReference type="ChEBI" id="CHEBI:137386"/>
        <dbReference type="ChEBI" id="CHEBI:137387"/>
        <dbReference type="EC" id="2.1.1.63"/>
    </reaction>
</comment>
<comment type="catalytic activity">
    <reaction evidence="8 9">
        <text>a 6-O-methyl-2'-deoxyguanosine in DNA + L-cysteinyl-[protein] = S-methyl-L-cysteinyl-[protein] + a 2'-deoxyguanosine in DNA</text>
        <dbReference type="Rhea" id="RHEA:24000"/>
        <dbReference type="Rhea" id="RHEA-COMP:10131"/>
        <dbReference type="Rhea" id="RHEA-COMP:10132"/>
        <dbReference type="Rhea" id="RHEA-COMP:11367"/>
        <dbReference type="Rhea" id="RHEA-COMP:11368"/>
        <dbReference type="ChEBI" id="CHEBI:29950"/>
        <dbReference type="ChEBI" id="CHEBI:82612"/>
        <dbReference type="ChEBI" id="CHEBI:85445"/>
        <dbReference type="ChEBI" id="CHEBI:85448"/>
        <dbReference type="EC" id="2.1.1.63"/>
    </reaction>
</comment>
<evidence type="ECO:0000256" key="6">
    <source>
        <dbReference type="ARBA" id="ARBA00022763"/>
    </source>
</evidence>
<dbReference type="InterPro" id="IPR023546">
    <property type="entry name" value="MGMT"/>
</dbReference>
<dbReference type="STRING" id="1049789.LEP1GSC050_1765"/>
<keyword evidence="3 9" id="KW-0963">Cytoplasm</keyword>
<name>T0F6Q3_9LEPT</name>
<dbReference type="Gene3D" id="1.10.10.10">
    <property type="entry name" value="Winged helix-like DNA-binding domain superfamily/Winged helix DNA-binding domain"/>
    <property type="match status" value="1"/>
</dbReference>
<feature type="domain" description="Methylguanine DNA methyltransferase ribonuclease-like" evidence="11">
    <location>
        <begin position="2"/>
        <end position="72"/>
    </location>
</feature>
<reference evidence="12" key="1">
    <citation type="submission" date="2013-05" db="EMBL/GenBank/DDBJ databases">
        <authorList>
            <person name="Harkins D.M."/>
            <person name="Durkin A.S."/>
            <person name="Brinkac L.M."/>
            <person name="Haft D.H."/>
            <person name="Selengut J.D."/>
            <person name="Sanka R."/>
            <person name="DePew J."/>
            <person name="Purushe J."/>
            <person name="Hartskeerl R.A."/>
            <person name="Ahmed A."/>
            <person name="van der Linden H."/>
            <person name="Goris M.G.A."/>
            <person name="Vinetz J.M."/>
            <person name="Sutton G.G."/>
            <person name="Nierman W.C."/>
            <person name="Fouts D.E."/>
        </authorList>
    </citation>
    <scope>NUCLEOTIDE SEQUENCE [LARGE SCALE GENOMIC DNA]</scope>
    <source>
        <strain evidence="12">5399</strain>
    </source>
</reference>
<dbReference type="GO" id="GO:0032259">
    <property type="term" value="P:methylation"/>
    <property type="evidence" value="ECO:0007669"/>
    <property type="project" value="UniProtKB-KW"/>
</dbReference>
<gene>
    <name evidence="12" type="ORF">LEP1GSC050_1765</name>
</gene>
<dbReference type="SUPFAM" id="SSF53155">
    <property type="entry name" value="Methylated DNA-protein cysteine methyltransferase domain"/>
    <property type="match status" value="1"/>
</dbReference>
<dbReference type="InterPro" id="IPR036217">
    <property type="entry name" value="MethylDNA_cys_MeTrfase_DNAb"/>
</dbReference>
<dbReference type="AlphaFoldDB" id="T0F6Q3"/>
<dbReference type="GO" id="GO:0005737">
    <property type="term" value="C:cytoplasm"/>
    <property type="evidence" value="ECO:0007669"/>
    <property type="project" value="UniProtKB-SubCell"/>
</dbReference>
<dbReference type="NCBIfam" id="TIGR00589">
    <property type="entry name" value="ogt"/>
    <property type="match status" value="1"/>
</dbReference>
<dbReference type="PANTHER" id="PTHR10815">
    <property type="entry name" value="METHYLATED-DNA--PROTEIN-CYSTEINE METHYLTRANSFERASE"/>
    <property type="match status" value="1"/>
</dbReference>
<evidence type="ECO:0000256" key="2">
    <source>
        <dbReference type="ARBA" id="ARBA00008711"/>
    </source>
</evidence>
<sequence length="188" mass="20979">MIYYAKIGSPIGELLIISNETNITRICMNKQKYGAEIAADWIEHPDLEPISLASEQLTAYFAGRLKKFDLPLTMIGTPFQKRVWTELVKIPFGRVISYGELARRIDNPNASRAVGLANGKNPMAIVVPCHRVIGSNGNLTGYGGGIPNKQYLLELERSLEQGNIKSDKNCEGELWIWSGQNELPLKYN</sequence>
<evidence type="ECO:0000313" key="12">
    <source>
        <dbReference type="EMBL" id="EQA43182.1"/>
    </source>
</evidence>
<dbReference type="RefSeq" id="WP_010570164.1">
    <property type="nucleotide sequence ID" value="NZ_AHMO02000011.1"/>
</dbReference>
<accession>T0F6Q3</accession>
<evidence type="ECO:0000256" key="7">
    <source>
        <dbReference type="ARBA" id="ARBA00023204"/>
    </source>
</evidence>
<dbReference type="InterPro" id="IPR036388">
    <property type="entry name" value="WH-like_DNA-bd_sf"/>
</dbReference>
<organism evidence="12 13">
    <name type="scientific">Leptospira broomii serovar Hurstbridge str. 5399</name>
    <dbReference type="NCBI Taxonomy" id="1049789"/>
    <lineage>
        <taxon>Bacteria</taxon>
        <taxon>Pseudomonadati</taxon>
        <taxon>Spirochaetota</taxon>
        <taxon>Spirochaetia</taxon>
        <taxon>Leptospirales</taxon>
        <taxon>Leptospiraceae</taxon>
        <taxon>Leptospira</taxon>
    </lineage>
</organism>
<comment type="subcellular location">
    <subcellularLocation>
        <location evidence="9">Cytoplasm</location>
    </subcellularLocation>
</comment>
<dbReference type="Pfam" id="PF02870">
    <property type="entry name" value="Methyltransf_1N"/>
    <property type="match status" value="1"/>
</dbReference>
<evidence type="ECO:0000256" key="4">
    <source>
        <dbReference type="ARBA" id="ARBA00022603"/>
    </source>
</evidence>
<keyword evidence="5 9" id="KW-0808">Transferase</keyword>
<dbReference type="FunFam" id="1.10.10.10:FF:000214">
    <property type="entry name" value="Methylated-DNA--protein-cysteine methyltransferase"/>
    <property type="match status" value="1"/>
</dbReference>
<dbReference type="InterPro" id="IPR008332">
    <property type="entry name" value="MethylG_MeTrfase_N"/>
</dbReference>
<dbReference type="PROSITE" id="PS00374">
    <property type="entry name" value="MGMT"/>
    <property type="match status" value="1"/>
</dbReference>
<dbReference type="InterPro" id="IPR001497">
    <property type="entry name" value="MethylDNA_cys_MeTrfase_AS"/>
</dbReference>
<evidence type="ECO:0000256" key="8">
    <source>
        <dbReference type="ARBA" id="ARBA00049348"/>
    </source>
</evidence>
<comment type="similarity">
    <text evidence="2 9">Belongs to the MGMT family.</text>
</comment>
<dbReference type="PANTHER" id="PTHR10815:SF5">
    <property type="entry name" value="METHYLATED-DNA--PROTEIN-CYSTEINE METHYLTRANSFERASE"/>
    <property type="match status" value="1"/>
</dbReference>
<dbReference type="Gene3D" id="3.30.160.70">
    <property type="entry name" value="Methylated DNA-protein cysteine methyltransferase domain"/>
    <property type="match status" value="1"/>
</dbReference>
<feature type="active site" description="Nucleophile; methyl group acceptor" evidence="9">
    <location>
        <position position="129"/>
    </location>
</feature>
<dbReference type="EC" id="2.1.1.63" evidence="9"/>
<comment type="caution">
    <text evidence="12">The sequence shown here is derived from an EMBL/GenBank/DDBJ whole genome shotgun (WGS) entry which is preliminary data.</text>
</comment>
<evidence type="ECO:0000256" key="3">
    <source>
        <dbReference type="ARBA" id="ARBA00022490"/>
    </source>
</evidence>
<comment type="function">
    <text evidence="9">Involved in the cellular defense against the biological effects of O6-methylguanine (O6-MeG) and O4-methylthymine (O4-MeT) in DNA. Repairs the methylated nucleobase in DNA by stoichiometrically transferring the methyl group to a cysteine residue in the enzyme. This is a suicide reaction: the enzyme is irreversibly inactivated.</text>
</comment>
<evidence type="ECO:0000259" key="10">
    <source>
        <dbReference type="Pfam" id="PF01035"/>
    </source>
</evidence>
<dbReference type="GO" id="GO:0006307">
    <property type="term" value="P:DNA alkylation repair"/>
    <property type="evidence" value="ECO:0007669"/>
    <property type="project" value="UniProtKB-UniRule"/>
</dbReference>